<evidence type="ECO:0000256" key="1">
    <source>
        <dbReference type="SAM" id="MobiDB-lite"/>
    </source>
</evidence>
<gene>
    <name evidence="2" type="ORF">AAU01_14740</name>
</gene>
<organism evidence="2 3">
    <name type="scientific">Paenarthrobacter aurescens</name>
    <name type="common">Arthrobacter aurescens</name>
    <dbReference type="NCBI Taxonomy" id="43663"/>
    <lineage>
        <taxon>Bacteria</taxon>
        <taxon>Bacillati</taxon>
        <taxon>Actinomycetota</taxon>
        <taxon>Actinomycetes</taxon>
        <taxon>Micrococcales</taxon>
        <taxon>Micrococcaceae</taxon>
        <taxon>Paenarthrobacter</taxon>
    </lineage>
</organism>
<feature type="compositionally biased region" description="Polar residues" evidence="1">
    <location>
        <begin position="74"/>
        <end position="85"/>
    </location>
</feature>
<accession>A0A4Y3NJ27</accession>
<evidence type="ECO:0000313" key="2">
    <source>
        <dbReference type="EMBL" id="GEB18719.1"/>
    </source>
</evidence>
<dbReference type="Proteomes" id="UP000317715">
    <property type="component" value="Unassembled WGS sequence"/>
</dbReference>
<reference evidence="2 3" key="1">
    <citation type="submission" date="2019-06" db="EMBL/GenBank/DDBJ databases">
        <title>Whole genome shotgun sequence of Paenarthrobacter aurescens NBRC 12136.</title>
        <authorList>
            <person name="Hosoyama A."/>
            <person name="Uohara A."/>
            <person name="Ohji S."/>
            <person name="Ichikawa N."/>
        </authorList>
    </citation>
    <scope>NUCLEOTIDE SEQUENCE [LARGE SCALE GENOMIC DNA]</scope>
    <source>
        <strain evidence="2 3">NBRC 12136</strain>
    </source>
</reference>
<proteinExistence type="predicted"/>
<name>A0A4Y3NJ27_PAEAU</name>
<feature type="region of interest" description="Disordered" evidence="1">
    <location>
        <begin position="68"/>
        <end position="87"/>
    </location>
</feature>
<keyword evidence="3" id="KW-1185">Reference proteome</keyword>
<comment type="caution">
    <text evidence="2">The sequence shown here is derived from an EMBL/GenBank/DDBJ whole genome shotgun (WGS) entry which is preliminary data.</text>
</comment>
<dbReference type="EMBL" id="BJMD01000008">
    <property type="protein sequence ID" value="GEB18719.1"/>
    <property type="molecule type" value="Genomic_DNA"/>
</dbReference>
<protein>
    <submittedName>
        <fullName evidence="2">Uncharacterized protein</fullName>
    </submittedName>
</protein>
<dbReference type="AlphaFoldDB" id="A0A4Y3NJ27"/>
<evidence type="ECO:0000313" key="3">
    <source>
        <dbReference type="Proteomes" id="UP000317715"/>
    </source>
</evidence>
<sequence>MEDLEDGSCVQLVPENVCWDTTWPAPKQSKTVQPLKPRGRKRWWMVQEKSSAMFGHGEAAGLSIAKSADRENPNAVQQRAKQLPQSGLRFGEKVMHAPGEEKVSGGRAGEPMNGFPCGTPVITLEGSTKSSTDVLSALKKWVKARRKESLPLS</sequence>